<keyword evidence="4" id="KW-1133">Transmembrane helix</keyword>
<keyword evidence="4" id="KW-0812">Transmembrane</keyword>
<evidence type="ECO:0000259" key="5">
    <source>
        <dbReference type="PROSITE" id="PS50075"/>
    </source>
</evidence>
<sequence>MFEIKVITSVENEEQLRSVIKTENQYIFPLYDPPILRGVIIKNVDGSDFLHLSQYHVGSDSWALVILRRQLLEAYMAIRSTGNVAGIRTTATHPNFIDWTMWNRKCLLEYGEEERQLDYWKDKLNDLPLLKLPLDKQRPSSLGSKGLQIPINIDYNTINSFRCSISSHGANLYAGLLSVYMLLLHRMGGGEDFAVGVALANRNSEGLHDLIGYFANEVSVRATFQDDMNFGELLRQVRENLLGGMAHADVPFHDVVKALRVPRDSSRTPIFQAFFALQERKWWTLEDISPPPEDELQFQLKTFSSSISKFEVHMFIRNNEEGGIEGDLTISTDLFNESTGQRLAEAFHLLVANIASSGHGNSLLSYDITPEKDKSIALLANDTTIEFQSPVQSVLEWACNSETQAALFCYGAHEKNVSYGELGTMSSSVHSYLSSCLQYGEPVGVVIRSTAQGISAIFGAVSYGSPIVVVDPEKTTVERSKMILQDAGVCLVLIDNSVVDKFEILANDFKLVTLGEAHECVASECLDVAPRNRDSVFGYFYTSGTTGLPKGAIITHGNVLNLVNWWCGFFDLQQSDKVLLFSSLSFIMSLRQYLPTLCRGGTVVLPDSSVNFETAIIEGRVNKLVCTPSALSVLDIDRVAPNIQAIQVAGEAPRLAVMLAWKSRVPKLYIGLGPTELTAHALCGEFDGENICIGFPASNVKAYIINPASGLETPVNVVGELWVSGANVCNGYLNRPELDERFTVDLMGSDLRCYKTGDLAKRRSDGRIEFLGRIDTQLKINGFRLEASEIINILPSELKNAHVMVSEGELLLYKTKELSATEVMNYLEAKLPPYMVPKKYFAIDSFPLNKNRKLDIQQLILLAKQEPYRQLNMINNVEEDRDALEMTKRVCLVWSNVLKVSIDDIMPASNFFEIGGTSLSAVLVARALGSHLGGREVPVQDIFAHQTLRSLSKHLSETGDLLLAGDPRPIIFLPDGEKALHPIVRRILQWFGLLFMSFVLFVPTIGTLVVSARSLAWFGKIGGALIPAILAGGCFVHLFIVLAIKWIIIGRYKEGKAVVFSWYFLKWWLLRRIISSTKLYTWAIDDTELAGYFLRALGASLGTNVSIENACLLEPDLVQIGDDTVVEFEVCFNTSEIVRGMLELREIKVGENVRLGTRSVLLGGSSVHDWSDVVPKALVDYRSSTTEPMQFLVGSPAKIEYNRGLLDRRPWRPKRSSLFKTAQILCCFIFPTLISGCLYVGAIIAQILANKFGEAGVLLYMISLFSYTCGLVFLIVTALLKKMLIPRLEEGFVYTGEWFALRKWLLDRLFLSPAFSFSLQRSLETTSSYPFYLKLLGVKLDGSKVWLTYCSLRVGMEMLTVKGGVHTGMQTYITTSVESWDGVSFHQISIGNDTSCGQRSIILSGTKLGKNVTIGAETCTGHNTRVGDNGTAFGSPLIIFESSTTNARRVSGCQRQARRMIGEPSQSDLTQPQELTTKLPFWLYAVVMNIAQFIMPVIAIGSYVAIYVGCLAVFAGSFGPVGFALMIPTTFILGSILLMLMIKLLQLAFFGGPMITGTIRFYSVQFMGWYFLSDLVFLCTQTVFVPFSGTEIFCHWLRLMGSKIGKEVFFSPENGGLRELDFLTVGDNCHILTPNINSHYADHGVMQFCPVIFSDGCEVNPGATVMPLTEYGEGSTLRPFAVTSKGQFCKAHTQYVGNTAKAVTAESIDTVAILFAGLGSTYVGMFKDVELYPNALAMLHEASEVLNLDILELCTSSTIDDINVAQMVVTVMNIVSIEIMKQREALLMSQATIVAGFSVGEFAALYFAGAISFKDALNLVRVQCEEFTKLKTRSSLCNIRGLLRKDVELLCKRFHCSIANVISDHSRSPDEIKRNVFVCGGTTSSIDLIVSYVNGLGTNNAEGLEEGRRSQISAKKLPVKTANRVY</sequence>
<dbReference type="InterPro" id="IPR045851">
    <property type="entry name" value="AMP-bd_C_sf"/>
</dbReference>
<dbReference type="PANTHER" id="PTHR45527">
    <property type="entry name" value="NONRIBOSOMAL PEPTIDE SYNTHETASE"/>
    <property type="match status" value="1"/>
</dbReference>
<feature type="transmembrane region" description="Helical" evidence="4">
    <location>
        <begin position="1024"/>
        <end position="1049"/>
    </location>
</feature>
<feature type="transmembrane region" description="Helical" evidence="4">
    <location>
        <begin position="1055"/>
        <end position="1070"/>
    </location>
</feature>
<dbReference type="Gene3D" id="3.30.559.30">
    <property type="entry name" value="Nonribosomal peptide synthetase, condensation domain"/>
    <property type="match status" value="1"/>
</dbReference>
<dbReference type="SUPFAM" id="SSF52151">
    <property type="entry name" value="FabD/lysophospholipase-like"/>
    <property type="match status" value="1"/>
</dbReference>
<dbReference type="PROSITE" id="PS50075">
    <property type="entry name" value="CARRIER"/>
    <property type="match status" value="1"/>
</dbReference>
<organism evidence="6 7">
    <name type="scientific">Stephanodiscus triporus</name>
    <dbReference type="NCBI Taxonomy" id="2934178"/>
    <lineage>
        <taxon>Eukaryota</taxon>
        <taxon>Sar</taxon>
        <taxon>Stramenopiles</taxon>
        <taxon>Ochrophyta</taxon>
        <taxon>Bacillariophyta</taxon>
        <taxon>Coscinodiscophyceae</taxon>
        <taxon>Thalassiosirophycidae</taxon>
        <taxon>Stephanodiscales</taxon>
        <taxon>Stephanodiscaceae</taxon>
        <taxon>Stephanodiscus</taxon>
    </lineage>
</organism>
<dbReference type="Pfam" id="PF00501">
    <property type="entry name" value="AMP-binding"/>
    <property type="match status" value="1"/>
</dbReference>
<evidence type="ECO:0000256" key="4">
    <source>
        <dbReference type="SAM" id="Phobius"/>
    </source>
</evidence>
<dbReference type="Gene3D" id="3.30.300.30">
    <property type="match status" value="1"/>
</dbReference>
<reference evidence="6 7" key="1">
    <citation type="submission" date="2024-10" db="EMBL/GenBank/DDBJ databases">
        <title>Updated reference genomes for cyclostephanoid diatoms.</title>
        <authorList>
            <person name="Roberts W.R."/>
            <person name="Alverson A.J."/>
        </authorList>
    </citation>
    <scope>NUCLEOTIDE SEQUENCE [LARGE SCALE GENOMIC DNA]</scope>
    <source>
        <strain evidence="6 7">AJA276-08</strain>
    </source>
</reference>
<dbReference type="InterPro" id="IPR001227">
    <property type="entry name" value="Ac_transferase_dom_sf"/>
</dbReference>
<feature type="transmembrane region" description="Helical" evidence="4">
    <location>
        <begin position="1222"/>
        <end position="1245"/>
    </location>
</feature>
<dbReference type="SUPFAM" id="SSF47336">
    <property type="entry name" value="ACP-like"/>
    <property type="match status" value="1"/>
</dbReference>
<protein>
    <recommendedName>
        <fullName evidence="5">Carrier domain-containing protein</fullName>
    </recommendedName>
</protein>
<dbReference type="PROSITE" id="PS00455">
    <property type="entry name" value="AMP_BINDING"/>
    <property type="match status" value="1"/>
</dbReference>
<dbReference type="EMBL" id="JALLAZ020001201">
    <property type="protein sequence ID" value="KAL3778750.1"/>
    <property type="molecule type" value="Genomic_DNA"/>
</dbReference>
<keyword evidence="3" id="KW-0436">Ligase</keyword>
<dbReference type="SUPFAM" id="SSF56801">
    <property type="entry name" value="Acetyl-CoA synthetase-like"/>
    <property type="match status" value="1"/>
</dbReference>
<dbReference type="SUPFAM" id="SSF51161">
    <property type="entry name" value="Trimeric LpxA-like enzymes"/>
    <property type="match status" value="3"/>
</dbReference>
<evidence type="ECO:0000256" key="3">
    <source>
        <dbReference type="ARBA" id="ARBA00022598"/>
    </source>
</evidence>
<dbReference type="SUPFAM" id="SSF52777">
    <property type="entry name" value="CoA-dependent acyltransferases"/>
    <property type="match status" value="2"/>
</dbReference>
<keyword evidence="2" id="KW-0597">Phosphoprotein</keyword>
<dbReference type="GO" id="GO:0016874">
    <property type="term" value="F:ligase activity"/>
    <property type="evidence" value="ECO:0007669"/>
    <property type="project" value="UniProtKB-KW"/>
</dbReference>
<feature type="transmembrane region" description="Helical" evidence="4">
    <location>
        <begin position="1257"/>
        <end position="1280"/>
    </location>
</feature>
<feature type="domain" description="Carrier" evidence="5">
    <location>
        <begin position="881"/>
        <end position="959"/>
    </location>
</feature>
<dbReference type="InterPro" id="IPR016035">
    <property type="entry name" value="Acyl_Trfase/lysoPLipase"/>
</dbReference>
<evidence type="ECO:0000313" key="6">
    <source>
        <dbReference type="EMBL" id="KAL3778750.1"/>
    </source>
</evidence>
<feature type="transmembrane region" description="Helical" evidence="4">
    <location>
        <begin position="990"/>
        <end position="1012"/>
    </location>
</feature>
<dbReference type="Gene3D" id="1.10.1200.10">
    <property type="entry name" value="ACP-like"/>
    <property type="match status" value="1"/>
</dbReference>
<dbReference type="SMART" id="SM00823">
    <property type="entry name" value="PKS_PP"/>
    <property type="match status" value="1"/>
</dbReference>
<evidence type="ECO:0000256" key="1">
    <source>
        <dbReference type="ARBA" id="ARBA00022450"/>
    </source>
</evidence>
<dbReference type="PANTHER" id="PTHR45527:SF1">
    <property type="entry name" value="FATTY ACID SYNTHASE"/>
    <property type="match status" value="1"/>
</dbReference>
<dbReference type="InterPro" id="IPR042099">
    <property type="entry name" value="ANL_N_sf"/>
</dbReference>
<dbReference type="Pfam" id="PF00550">
    <property type="entry name" value="PP-binding"/>
    <property type="match status" value="1"/>
</dbReference>
<feature type="transmembrane region" description="Helical" evidence="4">
    <location>
        <begin position="1532"/>
        <end position="1555"/>
    </location>
</feature>
<dbReference type="InterPro" id="IPR020845">
    <property type="entry name" value="AMP-binding_CS"/>
</dbReference>
<proteinExistence type="predicted"/>
<dbReference type="Gene3D" id="3.40.366.10">
    <property type="entry name" value="Malonyl-Coenzyme A Acyl Carrier Protein, domain 2"/>
    <property type="match status" value="1"/>
</dbReference>
<dbReference type="InterPro" id="IPR000873">
    <property type="entry name" value="AMP-dep_synth/lig_dom"/>
</dbReference>
<dbReference type="Gene3D" id="3.40.50.12780">
    <property type="entry name" value="N-terminal domain of ligase-like"/>
    <property type="match status" value="1"/>
</dbReference>
<keyword evidence="4" id="KW-0472">Membrane</keyword>
<accession>A0ABD3NRF2</accession>
<feature type="transmembrane region" description="Helical" evidence="4">
    <location>
        <begin position="1575"/>
        <end position="1597"/>
    </location>
</feature>
<dbReference type="Gene3D" id="3.30.559.10">
    <property type="entry name" value="Chloramphenicol acetyltransferase-like domain"/>
    <property type="match status" value="1"/>
</dbReference>
<dbReference type="Gene3D" id="2.160.10.10">
    <property type="entry name" value="Hexapeptide repeat proteins"/>
    <property type="match status" value="2"/>
</dbReference>
<keyword evidence="7" id="KW-1185">Reference proteome</keyword>
<dbReference type="Proteomes" id="UP001530315">
    <property type="component" value="Unassembled WGS sequence"/>
</dbReference>
<gene>
    <name evidence="6" type="ORF">ACHAW5_004866</name>
</gene>
<keyword evidence="1" id="KW-0596">Phosphopantetheine</keyword>
<dbReference type="InterPro" id="IPR011004">
    <property type="entry name" value="Trimer_LpxA-like_sf"/>
</dbReference>
<dbReference type="Pfam" id="PF00668">
    <property type="entry name" value="Condensation"/>
    <property type="match status" value="1"/>
</dbReference>
<evidence type="ECO:0000256" key="2">
    <source>
        <dbReference type="ARBA" id="ARBA00022553"/>
    </source>
</evidence>
<dbReference type="InterPro" id="IPR009081">
    <property type="entry name" value="PP-bd_ACP"/>
</dbReference>
<dbReference type="Gene3D" id="3.30.70.250">
    <property type="entry name" value="Malonyl-CoA ACP transacylase, ACP-binding"/>
    <property type="match status" value="1"/>
</dbReference>
<comment type="caution">
    <text evidence="6">The sequence shown here is derived from an EMBL/GenBank/DDBJ whole genome shotgun (WGS) entry which is preliminary data.</text>
</comment>
<evidence type="ECO:0000313" key="7">
    <source>
        <dbReference type="Proteomes" id="UP001530315"/>
    </source>
</evidence>
<dbReference type="InterPro" id="IPR001242">
    <property type="entry name" value="Condensation_dom"/>
</dbReference>
<dbReference type="InterPro" id="IPR020806">
    <property type="entry name" value="PKS_PP-bd"/>
</dbReference>
<name>A0ABD3NRF2_9STRA</name>
<dbReference type="InterPro" id="IPR036736">
    <property type="entry name" value="ACP-like_sf"/>
</dbReference>
<dbReference type="InterPro" id="IPR023213">
    <property type="entry name" value="CAT-like_dom_sf"/>
</dbReference>